<keyword evidence="4" id="KW-1185">Reference proteome</keyword>
<comment type="caution">
    <text evidence="3">The sequence shown here is derived from an EMBL/GenBank/DDBJ whole genome shotgun (WGS) entry which is preliminary data.</text>
</comment>
<proteinExistence type="predicted"/>
<feature type="region of interest" description="Disordered" evidence="1">
    <location>
        <begin position="1"/>
        <end position="29"/>
    </location>
</feature>
<evidence type="ECO:0000256" key="1">
    <source>
        <dbReference type="SAM" id="MobiDB-lite"/>
    </source>
</evidence>
<dbReference type="PANTHER" id="PTHR38113">
    <property type="match status" value="1"/>
</dbReference>
<gene>
    <name evidence="3" type="ORF">B0A50_02938</name>
</gene>
<dbReference type="OrthoDB" id="5288828at2759"/>
<dbReference type="PANTHER" id="PTHR38113:SF1">
    <property type="entry name" value="DUF2293 DOMAIN-CONTAINING PROTEIN"/>
    <property type="match status" value="1"/>
</dbReference>
<sequence>MVTSTTLRAASARGSRAGSTARDILKRREKPYKTEQEKVFVQKRKLNLEVRIASLAVNGQEHLRESRKRLEHPGLRTAPVFPILPTHARPRPGYVFLPVGTPDLAEKCKEMSRQSGFPVSVVNSRPTSRLAEDPTRISHHVHRVGYHFRAEVVEEACEQLEYTVYKGQYIKLSDMPTRSEGLQSTLLKFGIDPASVEKSDGLESPEKVGAAIKELFPKIPEQDLKDIVHHAWKKGTKRVGNNSNLDLPRRVQLATAARIRHMYTDYDLLLRAFEWKDARSMVEGECLRKLIEWRGEAPDDAEDQELEWIVRETIVLDDDDDQADAASEADDEGDSSDDSVQITEVRECDDIGAESGVDDRTRRLLDRNRQRDEGHRATIAKQKIGAMRQHMRQPQAVPTPQRAGAFPMGQPEQPQQEVVFGGQRFRMVVASPGIGPSPADDTNQCPYAVPEYAPAVAPAPRTIAHGATVHDMPFPGYVPRQEVRESPIEPYDPTRPFGQGQRPYTQVRPVLDAYHEKPSTAQPVFGQPAYNFQYVQPQQPVHGAPAPVQQAPREVPAQALLPYVQQYAHPPRADGNIAPTQYYYAGPGRE</sequence>
<reference evidence="3 4" key="1">
    <citation type="submission" date="2017-03" db="EMBL/GenBank/DDBJ databases">
        <title>Genomes of endolithic fungi from Antarctica.</title>
        <authorList>
            <person name="Coleine C."/>
            <person name="Masonjones S."/>
            <person name="Stajich J.E."/>
        </authorList>
    </citation>
    <scope>NUCLEOTIDE SEQUENCE [LARGE SCALE GENOMIC DNA]</scope>
    <source>
        <strain evidence="3 4">CCFEE 6315</strain>
    </source>
</reference>
<evidence type="ECO:0000313" key="3">
    <source>
        <dbReference type="EMBL" id="TKA28611.1"/>
    </source>
</evidence>
<feature type="region of interest" description="Disordered" evidence="1">
    <location>
        <begin position="570"/>
        <end position="590"/>
    </location>
</feature>
<feature type="compositionally biased region" description="Basic and acidic residues" evidence="1">
    <location>
        <begin position="357"/>
        <end position="375"/>
    </location>
</feature>
<dbReference type="Proteomes" id="UP000308549">
    <property type="component" value="Unassembled WGS sequence"/>
</dbReference>
<dbReference type="AlphaFoldDB" id="A0A4U0U132"/>
<feature type="domain" description="DUF2293" evidence="2">
    <location>
        <begin position="211"/>
        <end position="294"/>
    </location>
</feature>
<organism evidence="3 4">
    <name type="scientific">Salinomyces thailandicus</name>
    <dbReference type="NCBI Taxonomy" id="706561"/>
    <lineage>
        <taxon>Eukaryota</taxon>
        <taxon>Fungi</taxon>
        <taxon>Dikarya</taxon>
        <taxon>Ascomycota</taxon>
        <taxon>Pezizomycotina</taxon>
        <taxon>Dothideomycetes</taxon>
        <taxon>Dothideomycetidae</taxon>
        <taxon>Mycosphaerellales</taxon>
        <taxon>Teratosphaeriaceae</taxon>
        <taxon>Salinomyces</taxon>
    </lineage>
</organism>
<feature type="compositionally biased region" description="Acidic residues" evidence="1">
    <location>
        <begin position="319"/>
        <end position="337"/>
    </location>
</feature>
<protein>
    <recommendedName>
        <fullName evidence="2">DUF2293 domain-containing protein</fullName>
    </recommendedName>
</protein>
<evidence type="ECO:0000313" key="4">
    <source>
        <dbReference type="Proteomes" id="UP000308549"/>
    </source>
</evidence>
<name>A0A4U0U132_9PEZI</name>
<accession>A0A4U0U132</accession>
<feature type="region of interest" description="Disordered" evidence="1">
    <location>
        <begin position="319"/>
        <end position="375"/>
    </location>
</feature>
<dbReference type="InterPro" id="IPR018744">
    <property type="entry name" value="DUF2293"/>
</dbReference>
<dbReference type="EMBL" id="NAJL01000017">
    <property type="protein sequence ID" value="TKA28611.1"/>
    <property type="molecule type" value="Genomic_DNA"/>
</dbReference>
<dbReference type="Pfam" id="PF10056">
    <property type="entry name" value="DUF2293"/>
    <property type="match status" value="1"/>
</dbReference>
<evidence type="ECO:0000259" key="2">
    <source>
        <dbReference type="Pfam" id="PF10056"/>
    </source>
</evidence>
<feature type="compositionally biased region" description="Low complexity" evidence="1">
    <location>
        <begin position="1"/>
        <end position="22"/>
    </location>
</feature>